<evidence type="ECO:0000313" key="2">
    <source>
        <dbReference type="Proteomes" id="UP000032180"/>
    </source>
</evidence>
<dbReference type="EnsemblPlants" id="LPERR07G20690.1">
    <property type="protein sequence ID" value="LPERR07G20690.1"/>
    <property type="gene ID" value="LPERR07G20690"/>
</dbReference>
<keyword evidence="2" id="KW-1185">Reference proteome</keyword>
<reference evidence="1 2" key="1">
    <citation type="submission" date="2012-08" db="EMBL/GenBank/DDBJ databases">
        <title>Oryza genome evolution.</title>
        <authorList>
            <person name="Wing R.A."/>
        </authorList>
    </citation>
    <scope>NUCLEOTIDE SEQUENCE</scope>
</reference>
<dbReference type="AlphaFoldDB" id="A0A0D9X207"/>
<reference evidence="1" key="3">
    <citation type="submission" date="2015-04" db="UniProtKB">
        <authorList>
            <consortium name="EnsemblPlants"/>
        </authorList>
    </citation>
    <scope>IDENTIFICATION</scope>
</reference>
<evidence type="ECO:0000313" key="1">
    <source>
        <dbReference type="EnsemblPlants" id="LPERR07G20690.1"/>
    </source>
</evidence>
<dbReference type="Gramene" id="LPERR07G20690.1">
    <property type="protein sequence ID" value="LPERR07G20690.1"/>
    <property type="gene ID" value="LPERR07G20690"/>
</dbReference>
<accession>A0A0D9X207</accession>
<sequence>MSLATSHQLCCYQFPLKAYTVTIGHLLWLLLHRYRPLHSFSGRLTSNSSNMDTTLKGEFDVRMHRQV</sequence>
<dbReference type="HOGENOM" id="CLU_2816100_0_0_1"/>
<name>A0A0D9X207_9ORYZ</name>
<reference evidence="2" key="2">
    <citation type="submission" date="2013-12" db="EMBL/GenBank/DDBJ databases">
        <authorList>
            <person name="Yu Y."/>
            <person name="Lee S."/>
            <person name="de Baynast K."/>
            <person name="Wissotski M."/>
            <person name="Liu L."/>
            <person name="Talag J."/>
            <person name="Goicoechea J."/>
            <person name="Angelova A."/>
            <person name="Jetty R."/>
            <person name="Kudrna D."/>
            <person name="Golser W."/>
            <person name="Rivera L."/>
            <person name="Zhang J."/>
            <person name="Wing R."/>
        </authorList>
    </citation>
    <scope>NUCLEOTIDE SEQUENCE</scope>
</reference>
<proteinExistence type="predicted"/>
<protein>
    <submittedName>
        <fullName evidence="1">Uncharacterized protein</fullName>
    </submittedName>
</protein>
<dbReference type="Proteomes" id="UP000032180">
    <property type="component" value="Chromosome 7"/>
</dbReference>
<organism evidence="1 2">
    <name type="scientific">Leersia perrieri</name>
    <dbReference type="NCBI Taxonomy" id="77586"/>
    <lineage>
        <taxon>Eukaryota</taxon>
        <taxon>Viridiplantae</taxon>
        <taxon>Streptophyta</taxon>
        <taxon>Embryophyta</taxon>
        <taxon>Tracheophyta</taxon>
        <taxon>Spermatophyta</taxon>
        <taxon>Magnoliopsida</taxon>
        <taxon>Liliopsida</taxon>
        <taxon>Poales</taxon>
        <taxon>Poaceae</taxon>
        <taxon>BOP clade</taxon>
        <taxon>Oryzoideae</taxon>
        <taxon>Oryzeae</taxon>
        <taxon>Oryzinae</taxon>
        <taxon>Leersia</taxon>
    </lineage>
</organism>